<feature type="domain" description="RRM" evidence="7">
    <location>
        <begin position="109"/>
        <end position="187"/>
    </location>
</feature>
<feature type="domain" description="RRM" evidence="7">
    <location>
        <begin position="13"/>
        <end position="91"/>
    </location>
</feature>
<dbReference type="InterPro" id="IPR012677">
    <property type="entry name" value="Nucleotide-bd_a/b_plait_sf"/>
</dbReference>
<feature type="compositionally biased region" description="Polar residues" evidence="6">
    <location>
        <begin position="310"/>
        <end position="321"/>
    </location>
</feature>
<comment type="caution">
    <text evidence="8">The sequence shown here is derived from an EMBL/GenBank/DDBJ whole genome shotgun (WGS) entry which is preliminary data.</text>
</comment>
<comment type="subcellular location">
    <subcellularLocation>
        <location evidence="1">Nucleus</location>
    </subcellularLocation>
</comment>
<evidence type="ECO:0000313" key="9">
    <source>
        <dbReference type="Proteomes" id="UP001305779"/>
    </source>
</evidence>
<keyword evidence="2" id="KW-0677">Repeat</keyword>
<feature type="compositionally biased region" description="Pro residues" evidence="6">
    <location>
        <begin position="241"/>
        <end position="259"/>
    </location>
</feature>
<feature type="compositionally biased region" description="Pro residues" evidence="6">
    <location>
        <begin position="275"/>
        <end position="285"/>
    </location>
</feature>
<dbReference type="InterPro" id="IPR000504">
    <property type="entry name" value="RRM_dom"/>
</dbReference>
<gene>
    <name evidence="8" type="ORF">PRZ48_007128</name>
</gene>
<keyword evidence="4" id="KW-0539">Nucleus</keyword>
<dbReference type="InterPro" id="IPR052084">
    <property type="entry name" value="SF3B4_spliceosome_assoc"/>
</dbReference>
<evidence type="ECO:0000256" key="4">
    <source>
        <dbReference type="ARBA" id="ARBA00023242"/>
    </source>
</evidence>
<dbReference type="EMBL" id="JAXOVC010000005">
    <property type="protein sequence ID" value="KAK4501320.1"/>
    <property type="molecule type" value="Genomic_DNA"/>
</dbReference>
<dbReference type="Gene3D" id="3.30.70.330">
    <property type="match status" value="2"/>
</dbReference>
<reference evidence="8 9" key="1">
    <citation type="journal article" date="2023" name="G3 (Bethesda)">
        <title>A chromosome-level genome assembly of Zasmidium syzygii isolated from banana leaves.</title>
        <authorList>
            <person name="van Westerhoven A.C."/>
            <person name="Mehrabi R."/>
            <person name="Talebi R."/>
            <person name="Steentjes M.B.F."/>
            <person name="Corcolon B."/>
            <person name="Chong P.A."/>
            <person name="Kema G.H.J."/>
            <person name="Seidl M.F."/>
        </authorList>
    </citation>
    <scope>NUCLEOTIDE SEQUENCE [LARGE SCALE GENOMIC DNA]</scope>
    <source>
        <strain evidence="8 9">P124</strain>
    </source>
</reference>
<evidence type="ECO:0000256" key="3">
    <source>
        <dbReference type="ARBA" id="ARBA00022884"/>
    </source>
</evidence>
<evidence type="ECO:0000256" key="6">
    <source>
        <dbReference type="SAM" id="MobiDB-lite"/>
    </source>
</evidence>
<accession>A0ABR0EII9</accession>
<dbReference type="CDD" id="cd12334">
    <property type="entry name" value="RRM1_SF3B4"/>
    <property type="match status" value="1"/>
</dbReference>
<dbReference type="Pfam" id="PF00076">
    <property type="entry name" value="RRM_1"/>
    <property type="match status" value="2"/>
</dbReference>
<dbReference type="SMART" id="SM00360">
    <property type="entry name" value="RRM"/>
    <property type="match status" value="2"/>
</dbReference>
<feature type="region of interest" description="Disordered" evidence="6">
    <location>
        <begin position="229"/>
        <end position="390"/>
    </location>
</feature>
<evidence type="ECO:0000256" key="5">
    <source>
        <dbReference type="PROSITE-ProRule" id="PRU00176"/>
    </source>
</evidence>
<evidence type="ECO:0000259" key="7">
    <source>
        <dbReference type="PROSITE" id="PS50102"/>
    </source>
</evidence>
<evidence type="ECO:0000256" key="1">
    <source>
        <dbReference type="ARBA" id="ARBA00004123"/>
    </source>
</evidence>
<dbReference type="InterPro" id="IPR034158">
    <property type="entry name" value="SF3B4_RRM1"/>
</dbReference>
<proteinExistence type="predicted"/>
<feature type="compositionally biased region" description="Pro residues" evidence="6">
    <location>
        <begin position="359"/>
        <end position="390"/>
    </location>
</feature>
<evidence type="ECO:0000256" key="2">
    <source>
        <dbReference type="ARBA" id="ARBA00022737"/>
    </source>
</evidence>
<dbReference type="Proteomes" id="UP001305779">
    <property type="component" value="Unassembled WGS sequence"/>
</dbReference>
<organism evidence="8 9">
    <name type="scientific">Zasmidium cellare</name>
    <name type="common">Wine cellar mold</name>
    <name type="synonym">Racodium cellare</name>
    <dbReference type="NCBI Taxonomy" id="395010"/>
    <lineage>
        <taxon>Eukaryota</taxon>
        <taxon>Fungi</taxon>
        <taxon>Dikarya</taxon>
        <taxon>Ascomycota</taxon>
        <taxon>Pezizomycotina</taxon>
        <taxon>Dothideomycetes</taxon>
        <taxon>Dothideomycetidae</taxon>
        <taxon>Mycosphaerellales</taxon>
        <taxon>Mycosphaerellaceae</taxon>
        <taxon>Zasmidium</taxon>
    </lineage>
</organism>
<dbReference type="PROSITE" id="PS50102">
    <property type="entry name" value="RRM"/>
    <property type="match status" value="2"/>
</dbReference>
<dbReference type="SUPFAM" id="SSF54928">
    <property type="entry name" value="RNA-binding domain, RBD"/>
    <property type="match status" value="1"/>
</dbReference>
<dbReference type="InterPro" id="IPR035979">
    <property type="entry name" value="RBD_domain_sf"/>
</dbReference>
<dbReference type="PANTHER" id="PTHR48030:SF3">
    <property type="entry name" value="SPLICING FACTOR 3B SUBUNIT 4"/>
    <property type="match status" value="1"/>
</dbReference>
<sequence length="390" mass="40931">MSGARHWEQDKDSTLYVGNLDERATDALVWELMLQAGPVINVHLPKDRVTQVHQGFGFVEFGSEDDADYAVSIMNQIRLWGKPIRVNKASADKRGGENGGLGGGQGVGAELFVGNLDSLVDEKVLYETFSRFGPLVAAPKVARDDSNLSKGYGFVSYASFESSDQAIEHMHGQYLMNKEITVQYAYKKDGKGERHGDAAERALAAQAKKHGVEVQIPALPAALVMPSNTPSQPAAMNGYPPAGPPNGIPGRPTPQPPPAYGGYGYGAPSTQYGAPPTPYGAPPTPTGFGGLPTPTNTGTISNGHPPPPSRQYTQSPLQAAPSNAGLPARPPPVNAGYGGPMNAPGMNQNFQGQPSAPTGFPPAPPPGLPQPPAAFPPGYRPPPGFPPGQY</sequence>
<keyword evidence="9" id="KW-1185">Reference proteome</keyword>
<dbReference type="PANTHER" id="PTHR48030">
    <property type="entry name" value="SPLICING FACTOR 3B SUBUNIT 4"/>
    <property type="match status" value="1"/>
</dbReference>
<evidence type="ECO:0000313" key="8">
    <source>
        <dbReference type="EMBL" id="KAK4501320.1"/>
    </source>
</evidence>
<keyword evidence="3 5" id="KW-0694">RNA-binding</keyword>
<name>A0ABR0EII9_ZASCE</name>
<protein>
    <recommendedName>
        <fullName evidence="7">RRM domain-containing protein</fullName>
    </recommendedName>
</protein>